<dbReference type="PROSITE" id="PS50975">
    <property type="entry name" value="ATP_GRASP"/>
    <property type="match status" value="1"/>
</dbReference>
<dbReference type="SUPFAM" id="SSF56059">
    <property type="entry name" value="Glutathione synthetase ATP-binding domain-like"/>
    <property type="match status" value="1"/>
</dbReference>
<dbReference type="InterPro" id="IPR011761">
    <property type="entry name" value="ATP-grasp"/>
</dbReference>
<dbReference type="InterPro" id="IPR013815">
    <property type="entry name" value="ATP_grasp_subdomain_1"/>
</dbReference>
<evidence type="ECO:0000313" key="6">
    <source>
        <dbReference type="EMBL" id="CAE6942084.1"/>
    </source>
</evidence>
<name>A0A812H6A3_9DINO</name>
<accession>A0A812H6A3</accession>
<keyword evidence="2 4" id="KW-0547">Nucleotide-binding</keyword>
<evidence type="ECO:0000256" key="1">
    <source>
        <dbReference type="ARBA" id="ARBA00022598"/>
    </source>
</evidence>
<dbReference type="Proteomes" id="UP000604046">
    <property type="component" value="Unassembled WGS sequence"/>
</dbReference>
<reference evidence="6" key="1">
    <citation type="submission" date="2021-02" db="EMBL/GenBank/DDBJ databases">
        <authorList>
            <person name="Dougan E. K."/>
            <person name="Rhodes N."/>
            <person name="Thang M."/>
            <person name="Chan C."/>
        </authorList>
    </citation>
    <scope>NUCLEOTIDE SEQUENCE</scope>
</reference>
<feature type="domain" description="ATP-grasp" evidence="5">
    <location>
        <begin position="16"/>
        <end position="68"/>
    </location>
</feature>
<keyword evidence="7" id="KW-1185">Reference proteome</keyword>
<dbReference type="InterPro" id="IPR000115">
    <property type="entry name" value="PRibGlycinamide_synth"/>
</dbReference>
<gene>
    <name evidence="6" type="primary">ADE1</name>
    <name evidence="6" type="ORF">SNAT2548_LOCUS1246</name>
</gene>
<dbReference type="EMBL" id="CAJNDS010000067">
    <property type="protein sequence ID" value="CAE6942084.1"/>
    <property type="molecule type" value="Genomic_DNA"/>
</dbReference>
<dbReference type="Pfam" id="PF01071">
    <property type="entry name" value="GARS_A"/>
    <property type="match status" value="1"/>
</dbReference>
<evidence type="ECO:0000259" key="5">
    <source>
        <dbReference type="PROSITE" id="PS50975"/>
    </source>
</evidence>
<dbReference type="PANTHER" id="PTHR43472">
    <property type="entry name" value="PHOSPHORIBOSYLAMINE--GLYCINE LIGASE"/>
    <property type="match status" value="1"/>
</dbReference>
<dbReference type="GO" id="GO:0004637">
    <property type="term" value="F:phosphoribosylamine-glycine ligase activity"/>
    <property type="evidence" value="ECO:0007669"/>
    <property type="project" value="InterPro"/>
</dbReference>
<keyword evidence="1" id="KW-0436">Ligase</keyword>
<comment type="caution">
    <text evidence="6">The sequence shown here is derived from an EMBL/GenBank/DDBJ whole genome shotgun (WGS) entry which is preliminary data.</text>
</comment>
<dbReference type="InterPro" id="IPR020561">
    <property type="entry name" value="PRibGlycinamid_synth_ATP-grasp"/>
</dbReference>
<proteinExistence type="predicted"/>
<keyword evidence="3 4" id="KW-0067">ATP-binding</keyword>
<organism evidence="6 7">
    <name type="scientific">Symbiodinium natans</name>
    <dbReference type="NCBI Taxonomy" id="878477"/>
    <lineage>
        <taxon>Eukaryota</taxon>
        <taxon>Sar</taxon>
        <taxon>Alveolata</taxon>
        <taxon>Dinophyceae</taxon>
        <taxon>Suessiales</taxon>
        <taxon>Symbiodiniaceae</taxon>
        <taxon>Symbiodinium</taxon>
    </lineage>
</organism>
<evidence type="ECO:0000256" key="4">
    <source>
        <dbReference type="PROSITE-ProRule" id="PRU00409"/>
    </source>
</evidence>
<dbReference type="SMART" id="SM01209">
    <property type="entry name" value="GARS_A"/>
    <property type="match status" value="1"/>
</dbReference>
<evidence type="ECO:0000256" key="3">
    <source>
        <dbReference type="ARBA" id="ARBA00022840"/>
    </source>
</evidence>
<dbReference type="GO" id="GO:0046872">
    <property type="term" value="F:metal ion binding"/>
    <property type="evidence" value="ECO:0007669"/>
    <property type="project" value="InterPro"/>
</dbReference>
<dbReference type="GO" id="GO:0005524">
    <property type="term" value="F:ATP binding"/>
    <property type="evidence" value="ECO:0007669"/>
    <property type="project" value="UniProtKB-UniRule"/>
</dbReference>
<dbReference type="PANTHER" id="PTHR43472:SF1">
    <property type="entry name" value="PHOSPHORIBOSYLAMINE--GLYCINE LIGASE, CHLOROPLASTIC"/>
    <property type="match status" value="1"/>
</dbReference>
<dbReference type="OrthoDB" id="2018833at2759"/>
<evidence type="ECO:0000313" key="7">
    <source>
        <dbReference type="Proteomes" id="UP000604046"/>
    </source>
</evidence>
<dbReference type="Gene3D" id="3.30.1490.20">
    <property type="entry name" value="ATP-grasp fold, A domain"/>
    <property type="match status" value="1"/>
</dbReference>
<dbReference type="GO" id="GO:0009113">
    <property type="term" value="P:purine nucleobase biosynthetic process"/>
    <property type="evidence" value="ECO:0007669"/>
    <property type="project" value="InterPro"/>
</dbReference>
<protein>
    <submittedName>
        <fullName evidence="6">ADE1 protein</fullName>
    </submittedName>
</protein>
<sequence length="99" mass="10651">MAADAVFLPFERYHLPDFMKRHNIPTAEYQTFSAQNGGLEAALKYIDSVPFDVVVKASGLAAGKGVVVPETPEEAKAAVRECLEAKKFGDAGRGHGSKE</sequence>
<dbReference type="AlphaFoldDB" id="A0A812H6A3"/>
<evidence type="ECO:0000256" key="2">
    <source>
        <dbReference type="ARBA" id="ARBA00022741"/>
    </source>
</evidence>